<organism evidence="9 10">
    <name type="scientific">Ficus carica</name>
    <name type="common">Common fig</name>
    <dbReference type="NCBI Taxonomy" id="3494"/>
    <lineage>
        <taxon>Eukaryota</taxon>
        <taxon>Viridiplantae</taxon>
        <taxon>Streptophyta</taxon>
        <taxon>Embryophyta</taxon>
        <taxon>Tracheophyta</taxon>
        <taxon>Spermatophyta</taxon>
        <taxon>Magnoliopsida</taxon>
        <taxon>eudicotyledons</taxon>
        <taxon>Gunneridae</taxon>
        <taxon>Pentapetalae</taxon>
        <taxon>rosids</taxon>
        <taxon>fabids</taxon>
        <taxon>Rosales</taxon>
        <taxon>Moraceae</taxon>
        <taxon>Ficeae</taxon>
        <taxon>Ficus</taxon>
    </lineage>
</organism>
<dbReference type="SUPFAM" id="SSF47699">
    <property type="entry name" value="Bifunctional inhibitor/lipid-transfer protein/seed storage 2S albumin"/>
    <property type="match status" value="1"/>
</dbReference>
<feature type="chain" id="PRO_5041665007" description="Non-specific lipid-transfer protein" evidence="7">
    <location>
        <begin position="22"/>
        <end position="124"/>
    </location>
</feature>
<evidence type="ECO:0000256" key="3">
    <source>
        <dbReference type="ARBA" id="ARBA00022448"/>
    </source>
</evidence>
<evidence type="ECO:0000256" key="4">
    <source>
        <dbReference type="ARBA" id="ARBA00023121"/>
    </source>
</evidence>
<keyword evidence="5" id="KW-1015">Disulfide bond</keyword>
<dbReference type="InterPro" id="IPR016140">
    <property type="entry name" value="Bifunc_inhib/LTP/seed_store"/>
</dbReference>
<evidence type="ECO:0000313" key="10">
    <source>
        <dbReference type="Proteomes" id="UP001187192"/>
    </source>
</evidence>
<evidence type="ECO:0000256" key="6">
    <source>
        <dbReference type="RuleBase" id="RU000628"/>
    </source>
</evidence>
<dbReference type="Proteomes" id="UP001187192">
    <property type="component" value="Unassembled WGS sequence"/>
</dbReference>
<dbReference type="Gene3D" id="1.10.110.10">
    <property type="entry name" value="Plant lipid-transfer and hydrophobic proteins"/>
    <property type="match status" value="1"/>
</dbReference>
<comment type="function">
    <text evidence="1 6">Plant non-specific lipid-transfer proteins transfer phospholipids as well as galactolipids across membranes. May play a role in wax or cutin deposition in the cell walls of expanding epidermal cells and certain secretory tissues.</text>
</comment>
<evidence type="ECO:0000259" key="8">
    <source>
        <dbReference type="SMART" id="SM00499"/>
    </source>
</evidence>
<dbReference type="InterPro" id="IPR000528">
    <property type="entry name" value="Plant_nsLTP"/>
</dbReference>
<dbReference type="EMBL" id="BTGU01000011">
    <property type="protein sequence ID" value="GMN40559.1"/>
    <property type="molecule type" value="Genomic_DNA"/>
</dbReference>
<sequence>MASSAVVKLVVCLAIMAVVVGAPLTNALTCGHVQSSLVPCVRYLKGSGGTVPPACCNQVKSLNSTAKTPADRQNVCKCLKSAYRTTRHINLNLVANLPGKCGVKVPNNTPIHPSTDCTRYIKYV</sequence>
<keyword evidence="10" id="KW-1185">Reference proteome</keyword>
<dbReference type="GO" id="GO:0008289">
    <property type="term" value="F:lipid binding"/>
    <property type="evidence" value="ECO:0007669"/>
    <property type="project" value="UniProtKB-KW"/>
</dbReference>
<protein>
    <recommendedName>
        <fullName evidence="6">Non-specific lipid-transfer protein</fullName>
    </recommendedName>
</protein>
<evidence type="ECO:0000256" key="2">
    <source>
        <dbReference type="ARBA" id="ARBA00009748"/>
    </source>
</evidence>
<comment type="caution">
    <text evidence="9">The sequence shown here is derived from an EMBL/GenBank/DDBJ whole genome shotgun (WGS) entry which is preliminary data.</text>
</comment>
<keyword evidence="4 6" id="KW-0446">Lipid-binding</keyword>
<reference evidence="9" key="1">
    <citation type="submission" date="2023-07" db="EMBL/GenBank/DDBJ databases">
        <title>draft genome sequence of fig (Ficus carica).</title>
        <authorList>
            <person name="Takahashi T."/>
            <person name="Nishimura K."/>
        </authorList>
    </citation>
    <scope>NUCLEOTIDE SEQUENCE</scope>
</reference>
<evidence type="ECO:0000256" key="5">
    <source>
        <dbReference type="ARBA" id="ARBA00023157"/>
    </source>
</evidence>
<proteinExistence type="inferred from homology"/>
<keyword evidence="3 6" id="KW-0813">Transport</keyword>
<evidence type="ECO:0000256" key="1">
    <source>
        <dbReference type="ARBA" id="ARBA00003211"/>
    </source>
</evidence>
<dbReference type="GO" id="GO:0006869">
    <property type="term" value="P:lipid transport"/>
    <property type="evidence" value="ECO:0007669"/>
    <property type="project" value="InterPro"/>
</dbReference>
<dbReference type="Pfam" id="PF00234">
    <property type="entry name" value="Tryp_alpha_amyl"/>
    <property type="match status" value="1"/>
</dbReference>
<comment type="similarity">
    <text evidence="2 6">Belongs to the plant LTP family.</text>
</comment>
<dbReference type="AlphaFoldDB" id="A0AA87ZNS0"/>
<dbReference type="SMART" id="SM00499">
    <property type="entry name" value="AAI"/>
    <property type="match status" value="1"/>
</dbReference>
<dbReference type="CDD" id="cd01960">
    <property type="entry name" value="nsLTP1"/>
    <property type="match status" value="1"/>
</dbReference>
<dbReference type="PRINTS" id="PR00382">
    <property type="entry name" value="LIPIDTRNSFER"/>
</dbReference>
<evidence type="ECO:0000256" key="7">
    <source>
        <dbReference type="SAM" id="SignalP"/>
    </source>
</evidence>
<feature type="signal peptide" evidence="7">
    <location>
        <begin position="1"/>
        <end position="21"/>
    </location>
</feature>
<keyword evidence="7" id="KW-0732">Signal</keyword>
<gene>
    <name evidence="9" type="ORF">TIFTF001_009785</name>
</gene>
<name>A0AA87ZNS0_FICCA</name>
<dbReference type="InterPro" id="IPR036312">
    <property type="entry name" value="Bifun_inhib/LTP/seed_sf"/>
</dbReference>
<dbReference type="PANTHER" id="PTHR33076">
    <property type="entry name" value="NON-SPECIFIC LIPID-TRANSFER PROTEIN 2-RELATED"/>
    <property type="match status" value="1"/>
</dbReference>
<feature type="domain" description="Bifunctional inhibitor/plant lipid transfer protein/seed storage helical" evidence="8">
    <location>
        <begin position="30"/>
        <end position="117"/>
    </location>
</feature>
<evidence type="ECO:0000313" key="9">
    <source>
        <dbReference type="EMBL" id="GMN40559.1"/>
    </source>
</evidence>
<accession>A0AA87ZNS0</accession>